<evidence type="ECO:0000256" key="3">
    <source>
        <dbReference type="SAM" id="Phobius"/>
    </source>
</evidence>
<evidence type="ECO:0000313" key="7">
    <source>
        <dbReference type="Proteomes" id="UP000005741"/>
    </source>
</evidence>
<dbReference type="RefSeq" id="WP_004077079.1">
    <property type="nucleotide sequence ID" value="NZ_CM001436.1"/>
</dbReference>
<feature type="transmembrane region" description="Helical" evidence="3">
    <location>
        <begin position="315"/>
        <end position="333"/>
    </location>
</feature>
<keyword evidence="1" id="KW-0328">Glycosyltransferase</keyword>
<keyword evidence="2 6" id="KW-0808">Transferase</keyword>
<dbReference type="GO" id="GO:0016757">
    <property type="term" value="F:glycosyltransferase activity"/>
    <property type="evidence" value="ECO:0007669"/>
    <property type="project" value="UniProtKB-KW"/>
</dbReference>
<keyword evidence="7" id="KW-1185">Reference proteome</keyword>
<dbReference type="STRING" id="937775.Metlim_1218"/>
<feature type="transmembrane region" description="Helical" evidence="3">
    <location>
        <begin position="6"/>
        <end position="23"/>
    </location>
</feature>
<dbReference type="InterPro" id="IPR029044">
    <property type="entry name" value="Nucleotide-diphossugar_trans"/>
</dbReference>
<gene>
    <name evidence="6" type="ORF">Metlim_1218</name>
</gene>
<name>H1Z161_9EURY</name>
<evidence type="ECO:0000259" key="4">
    <source>
        <dbReference type="Pfam" id="PF00535"/>
    </source>
</evidence>
<keyword evidence="3" id="KW-1133">Transmembrane helix</keyword>
<feature type="transmembrane region" description="Helical" evidence="3">
    <location>
        <begin position="289"/>
        <end position="309"/>
    </location>
</feature>
<reference evidence="6 7" key="1">
    <citation type="submission" date="2011-10" db="EMBL/GenBank/DDBJ databases">
        <title>The Improved High-Quality Draft genome of Methanoplanus limicola DSM 2279.</title>
        <authorList>
            <consortium name="US DOE Joint Genome Institute (JGI-PGF)"/>
            <person name="Lucas S."/>
            <person name="Copeland A."/>
            <person name="Lapidus A."/>
            <person name="Glavina del Rio T."/>
            <person name="Dalin E."/>
            <person name="Tice H."/>
            <person name="Bruce D."/>
            <person name="Goodwin L."/>
            <person name="Pitluck S."/>
            <person name="Peters L."/>
            <person name="Mikhailova N."/>
            <person name="Lu M."/>
            <person name="Kyrpides N."/>
            <person name="Mavromatis K."/>
            <person name="Ivanova N."/>
            <person name="Markowitz V."/>
            <person name="Cheng J.-F."/>
            <person name="Hugenholtz P."/>
            <person name="Woyke T."/>
            <person name="Wu D."/>
            <person name="Wirth R."/>
            <person name="Brambilla E.-M."/>
            <person name="Klenk H.-P."/>
            <person name="Eisen J.A."/>
        </authorList>
    </citation>
    <scope>NUCLEOTIDE SEQUENCE [LARGE SCALE GENOMIC DNA]</scope>
    <source>
        <strain evidence="6 7">DSM 2279</strain>
    </source>
</reference>
<feature type="domain" description="Glycosyltransferase 2-like" evidence="4">
    <location>
        <begin position="44"/>
        <end position="177"/>
    </location>
</feature>
<keyword evidence="3" id="KW-0812">Transmembrane</keyword>
<dbReference type="HOGENOM" id="CLU_062567_0_0_2"/>
<dbReference type="EMBL" id="CM001436">
    <property type="protein sequence ID" value="EHQ35328.1"/>
    <property type="molecule type" value="Genomic_DNA"/>
</dbReference>
<protein>
    <submittedName>
        <fullName evidence="6">Glycosyl transferase family 2</fullName>
    </submittedName>
</protein>
<keyword evidence="3" id="KW-0472">Membrane</keyword>
<dbReference type="PANTHER" id="PTHR43630:SF1">
    <property type="entry name" value="POLY-BETA-1,6-N-ACETYL-D-GLUCOSAMINE SYNTHASE"/>
    <property type="match status" value="1"/>
</dbReference>
<dbReference type="Gene3D" id="3.90.550.10">
    <property type="entry name" value="Spore Coat Polysaccharide Biosynthesis Protein SpsA, Chain A"/>
    <property type="match status" value="1"/>
</dbReference>
<evidence type="ECO:0000256" key="1">
    <source>
        <dbReference type="ARBA" id="ARBA00022676"/>
    </source>
</evidence>
<organism evidence="6 7">
    <name type="scientific">Methanoplanus limicola DSM 2279</name>
    <dbReference type="NCBI Taxonomy" id="937775"/>
    <lineage>
        <taxon>Archaea</taxon>
        <taxon>Methanobacteriati</taxon>
        <taxon>Methanobacteriota</taxon>
        <taxon>Stenosarchaea group</taxon>
        <taxon>Methanomicrobia</taxon>
        <taxon>Methanomicrobiales</taxon>
        <taxon>Methanomicrobiaceae</taxon>
        <taxon>Methanoplanus</taxon>
    </lineage>
</organism>
<evidence type="ECO:0000259" key="5">
    <source>
        <dbReference type="Pfam" id="PF13632"/>
    </source>
</evidence>
<dbReference type="InterPro" id="IPR001173">
    <property type="entry name" value="Glyco_trans_2-like"/>
</dbReference>
<proteinExistence type="predicted"/>
<feature type="domain" description="Glycosyltransferase 2-like" evidence="5">
    <location>
        <begin position="180"/>
        <end position="325"/>
    </location>
</feature>
<dbReference type="Pfam" id="PF13632">
    <property type="entry name" value="Glyco_trans_2_3"/>
    <property type="match status" value="1"/>
</dbReference>
<evidence type="ECO:0000313" key="6">
    <source>
        <dbReference type="EMBL" id="EHQ35328.1"/>
    </source>
</evidence>
<accession>H1Z161</accession>
<evidence type="ECO:0000256" key="2">
    <source>
        <dbReference type="ARBA" id="ARBA00022679"/>
    </source>
</evidence>
<dbReference type="Pfam" id="PF00535">
    <property type="entry name" value="Glycos_transf_2"/>
    <property type="match status" value="1"/>
</dbReference>
<sequence length="370" mass="42507">MFIFVASVMLISISAFPYIYYLFGMKFGKKTRPVKLLKEFPEISIIISAYNEEKIISERIDNLAESGYPKDKFELIFIDDHSDDNTRILAESKLNSSGVNYKIFSNAERKGTNKSYNFALTKTRNNIIVTTDANKFFEKNTLEILISRLVSDDSIAAVCADVRPFEESKIEKLGGMENIYRNFYGRMCDWESANDSTYNFNGALVAFKKEIISSIKENRGADDANTAFEAIRNGYRAVYVIESVIYEKIPSGINKQYRQKVRRAKRLIEATLFNLDLLKEKRTFSRRFYPFRIMMYVLSPAFFLVGLALFILSVLFYNVLAGAIIIVLFILFIRLNGSSFISSFTLNQIYLLAGLFKINENMTLWESTSV</sequence>
<dbReference type="Proteomes" id="UP000005741">
    <property type="component" value="Chromosome"/>
</dbReference>
<dbReference type="SUPFAM" id="SSF53448">
    <property type="entry name" value="Nucleotide-diphospho-sugar transferases"/>
    <property type="match status" value="1"/>
</dbReference>
<dbReference type="OrthoDB" id="43988at2157"/>
<dbReference type="InParanoid" id="H1Z161"/>
<dbReference type="AlphaFoldDB" id="H1Z161"/>
<dbReference type="PANTHER" id="PTHR43630">
    <property type="entry name" value="POLY-BETA-1,6-N-ACETYL-D-GLUCOSAMINE SYNTHASE"/>
    <property type="match status" value="1"/>
</dbReference>